<organism evidence="8 9">
    <name type="scientific">Sphingopyxis terrae subsp. terrae NBRC 15098</name>
    <dbReference type="NCBI Taxonomy" id="1219058"/>
    <lineage>
        <taxon>Bacteria</taxon>
        <taxon>Pseudomonadati</taxon>
        <taxon>Pseudomonadota</taxon>
        <taxon>Alphaproteobacteria</taxon>
        <taxon>Sphingomonadales</taxon>
        <taxon>Sphingomonadaceae</taxon>
        <taxon>Sphingopyxis</taxon>
    </lineage>
</organism>
<dbReference type="EMBL" id="CP013342">
    <property type="protein sequence ID" value="AMU96410.1"/>
    <property type="molecule type" value="Genomic_DNA"/>
</dbReference>
<dbReference type="GO" id="GO:0005829">
    <property type="term" value="C:cytosol"/>
    <property type="evidence" value="ECO:0007669"/>
    <property type="project" value="TreeGrafter"/>
</dbReference>
<dbReference type="Gene3D" id="1.10.10.10">
    <property type="entry name" value="Winged helix-like DNA-binding domain superfamily/Winged helix DNA-binding domain"/>
    <property type="match status" value="1"/>
</dbReference>
<dbReference type="SMART" id="SM00862">
    <property type="entry name" value="Trans_reg_C"/>
    <property type="match status" value="1"/>
</dbReference>
<keyword evidence="1" id="KW-0597">Phosphoprotein</keyword>
<dbReference type="CDD" id="cd00383">
    <property type="entry name" value="trans_reg_C"/>
    <property type="match status" value="1"/>
</dbReference>
<evidence type="ECO:0000313" key="8">
    <source>
        <dbReference type="EMBL" id="AMU96410.1"/>
    </source>
</evidence>
<dbReference type="STRING" id="1219058.AOA14_17560"/>
<dbReference type="GO" id="GO:0000156">
    <property type="term" value="F:phosphorelay response regulator activity"/>
    <property type="evidence" value="ECO:0007669"/>
    <property type="project" value="TreeGrafter"/>
</dbReference>
<reference evidence="8 9" key="2">
    <citation type="journal article" date="2016" name="Genome Announc.">
        <title>Complete Genome Sequence of Sphingopyxis terrae Strain 203-1 (NBRC 111660), a Polyethylene Glycol Degrader.</title>
        <authorList>
            <person name="Ohtsubo Y."/>
            <person name="Nonoyama S."/>
            <person name="Nagata Y."/>
            <person name="Numata M."/>
            <person name="Tsuchikane K."/>
            <person name="Hosoyama A."/>
            <person name="Yamazoe A."/>
            <person name="Tsuda M."/>
            <person name="Fujita N."/>
            <person name="Kawai F."/>
        </authorList>
    </citation>
    <scope>NUCLEOTIDE SEQUENCE [LARGE SCALE GENOMIC DNA]</scope>
    <source>
        <strain evidence="8 9">203-1</strain>
    </source>
</reference>
<accession>A0A142W2W5</accession>
<proteinExistence type="predicted"/>
<keyword evidence="4 6" id="KW-0238">DNA-binding</keyword>
<keyword evidence="2" id="KW-0902">Two-component regulatory system</keyword>
<evidence type="ECO:0000256" key="3">
    <source>
        <dbReference type="ARBA" id="ARBA00023015"/>
    </source>
</evidence>
<dbReference type="GO" id="GO:0000976">
    <property type="term" value="F:transcription cis-regulatory region binding"/>
    <property type="evidence" value="ECO:0007669"/>
    <property type="project" value="TreeGrafter"/>
</dbReference>
<dbReference type="SUPFAM" id="SSF46894">
    <property type="entry name" value="C-terminal effector domain of the bipartite response regulators"/>
    <property type="match status" value="1"/>
</dbReference>
<dbReference type="GO" id="GO:0006355">
    <property type="term" value="P:regulation of DNA-templated transcription"/>
    <property type="evidence" value="ECO:0007669"/>
    <property type="project" value="InterPro"/>
</dbReference>
<dbReference type="GO" id="GO:0032993">
    <property type="term" value="C:protein-DNA complex"/>
    <property type="evidence" value="ECO:0007669"/>
    <property type="project" value="TreeGrafter"/>
</dbReference>
<evidence type="ECO:0000259" key="7">
    <source>
        <dbReference type="PROSITE" id="PS51755"/>
    </source>
</evidence>
<dbReference type="InterPro" id="IPR039420">
    <property type="entry name" value="WalR-like"/>
</dbReference>
<protein>
    <recommendedName>
        <fullName evidence="7">OmpR/PhoB-type domain-containing protein</fullName>
    </recommendedName>
</protein>
<dbReference type="PROSITE" id="PS51755">
    <property type="entry name" value="OMPR_PHOB"/>
    <property type="match status" value="1"/>
</dbReference>
<evidence type="ECO:0000256" key="4">
    <source>
        <dbReference type="ARBA" id="ARBA00023125"/>
    </source>
</evidence>
<dbReference type="InterPro" id="IPR011006">
    <property type="entry name" value="CheY-like_superfamily"/>
</dbReference>
<dbReference type="InterPro" id="IPR016032">
    <property type="entry name" value="Sig_transdc_resp-reg_C-effctor"/>
</dbReference>
<dbReference type="SUPFAM" id="SSF52172">
    <property type="entry name" value="CheY-like"/>
    <property type="match status" value="1"/>
</dbReference>
<dbReference type="PANTHER" id="PTHR48111">
    <property type="entry name" value="REGULATOR OF RPOS"/>
    <property type="match status" value="1"/>
</dbReference>
<reference evidence="9" key="1">
    <citation type="submission" date="2015-11" db="EMBL/GenBank/DDBJ databases">
        <title>Complete genome sequence of a polyethylene glycol-degrading strain Sphingopyxis terrae strain 203-1 (NBRC 15098).</title>
        <authorList>
            <person name="Yoshiyuki O."/>
            <person name="Shouta N."/>
            <person name="Nagata Y."/>
            <person name="Numata M."/>
            <person name="Tsuchikane K."/>
            <person name="Hosoyama A."/>
            <person name="Yamazoe A."/>
            <person name="Tsuda M."/>
            <person name="Fujita N."/>
            <person name="Kawai F."/>
        </authorList>
    </citation>
    <scope>NUCLEOTIDE SEQUENCE [LARGE SCALE GENOMIC DNA]</scope>
    <source>
        <strain evidence="9">203-1</strain>
    </source>
</reference>
<evidence type="ECO:0000256" key="1">
    <source>
        <dbReference type="ARBA" id="ARBA00022553"/>
    </source>
</evidence>
<evidence type="ECO:0000256" key="5">
    <source>
        <dbReference type="ARBA" id="ARBA00023163"/>
    </source>
</evidence>
<sequence length="246" mass="26338">MHPSGKVTEGDTKLPVTLYHPEPAVAARIAAAVVAAGYAIDVLPDPDAGLRPWLGQCFDLLLLGSSAGAAAADPLAAVRLARSVAGRRLLFVLTDCDSRAARLTALSGGADDALGWHCNLPEVTARIAALLRCSQMAAGQLGAGDLRIDLIDRRVERAGKLIRMPQRECDLLAPLARVPGRPMSRAALLKAVWRLDFDPGTNRVEFHVARLRAKIDRGFDFPMLHTVKGEGYALHPHRGVPGLTTR</sequence>
<dbReference type="InterPro" id="IPR036388">
    <property type="entry name" value="WH-like_DNA-bd_sf"/>
</dbReference>
<evidence type="ECO:0000313" key="9">
    <source>
        <dbReference type="Proteomes" id="UP000076234"/>
    </source>
</evidence>
<keyword evidence="3" id="KW-0805">Transcription regulation</keyword>
<evidence type="ECO:0000256" key="2">
    <source>
        <dbReference type="ARBA" id="ARBA00023012"/>
    </source>
</evidence>
<evidence type="ECO:0000256" key="6">
    <source>
        <dbReference type="PROSITE-ProRule" id="PRU01091"/>
    </source>
</evidence>
<name>A0A142W2W5_9SPHN</name>
<dbReference type="KEGG" id="ster:AOA14_17560"/>
<dbReference type="Proteomes" id="UP000076234">
    <property type="component" value="Chromosome"/>
</dbReference>
<dbReference type="AlphaFoldDB" id="A0A142W2W5"/>
<feature type="domain" description="OmpR/PhoB-type" evidence="7">
    <location>
        <begin position="138"/>
        <end position="236"/>
    </location>
</feature>
<gene>
    <name evidence="8" type="ORF">AOA14_17560</name>
</gene>
<dbReference type="InterPro" id="IPR001867">
    <property type="entry name" value="OmpR/PhoB-type_DNA-bd"/>
</dbReference>
<dbReference type="PANTHER" id="PTHR48111:SF22">
    <property type="entry name" value="REGULATOR OF RPOS"/>
    <property type="match status" value="1"/>
</dbReference>
<dbReference type="Pfam" id="PF00486">
    <property type="entry name" value="Trans_reg_C"/>
    <property type="match status" value="1"/>
</dbReference>
<feature type="DNA-binding region" description="OmpR/PhoB-type" evidence="6">
    <location>
        <begin position="138"/>
        <end position="236"/>
    </location>
</feature>
<keyword evidence="5" id="KW-0804">Transcription</keyword>